<accession>A0A8K0MSH9</accession>
<evidence type="ECO:0000313" key="1">
    <source>
        <dbReference type="EMBL" id="KAF3455885.1"/>
    </source>
</evidence>
<evidence type="ECO:0000313" key="2">
    <source>
        <dbReference type="Proteomes" id="UP000796880"/>
    </source>
</evidence>
<reference evidence="1" key="1">
    <citation type="submission" date="2020-03" db="EMBL/GenBank/DDBJ databases">
        <title>A high-quality chromosome-level genome assembly of a woody plant with both climbing and erect habits, Rhamnella rubrinervis.</title>
        <authorList>
            <person name="Lu Z."/>
            <person name="Yang Y."/>
            <person name="Zhu X."/>
            <person name="Sun Y."/>
        </authorList>
    </citation>
    <scope>NUCLEOTIDE SEQUENCE</scope>
    <source>
        <strain evidence="1">BYM</strain>
        <tissue evidence="1">Leaf</tissue>
    </source>
</reference>
<comment type="caution">
    <text evidence="1">The sequence shown here is derived from an EMBL/GenBank/DDBJ whole genome shotgun (WGS) entry which is preliminary data.</text>
</comment>
<dbReference type="Proteomes" id="UP000796880">
    <property type="component" value="Unassembled WGS sequence"/>
</dbReference>
<gene>
    <name evidence="1" type="ORF">FNV43_RR00527</name>
</gene>
<proteinExistence type="predicted"/>
<protein>
    <submittedName>
        <fullName evidence="1">Uncharacterized protein</fullName>
    </submittedName>
</protein>
<name>A0A8K0MSH9_9ROSA</name>
<dbReference type="EMBL" id="VOIH02000001">
    <property type="protein sequence ID" value="KAF3455885.1"/>
    <property type="molecule type" value="Genomic_DNA"/>
</dbReference>
<dbReference type="AlphaFoldDB" id="A0A8K0MSH9"/>
<organism evidence="1 2">
    <name type="scientific">Rhamnella rubrinervis</name>
    <dbReference type="NCBI Taxonomy" id="2594499"/>
    <lineage>
        <taxon>Eukaryota</taxon>
        <taxon>Viridiplantae</taxon>
        <taxon>Streptophyta</taxon>
        <taxon>Embryophyta</taxon>
        <taxon>Tracheophyta</taxon>
        <taxon>Spermatophyta</taxon>
        <taxon>Magnoliopsida</taxon>
        <taxon>eudicotyledons</taxon>
        <taxon>Gunneridae</taxon>
        <taxon>Pentapetalae</taxon>
        <taxon>rosids</taxon>
        <taxon>fabids</taxon>
        <taxon>Rosales</taxon>
        <taxon>Rhamnaceae</taxon>
        <taxon>rhamnoid group</taxon>
        <taxon>Rhamneae</taxon>
        <taxon>Rhamnella</taxon>
    </lineage>
</organism>
<keyword evidence="2" id="KW-1185">Reference proteome</keyword>
<sequence>MLGWIGLAVSVGVISWKLGWNGLDWMECWIGMKSLARLNKAKLINHSRIETDEPVMAANESSIDDLRYQIEGLGDQVVRIGEKISGVISYYGRSGTPEGYSSRWSRAAVGFSDRCRQYWELGYQDQYGHGKNGQEKIYVAGLNGQNGRNDYAAGQNGRQNLLMNLEAIDRLIEE</sequence>